<reference evidence="1 2" key="1">
    <citation type="journal article" date="2018" name="Mol. Biol. Evol.">
        <title>Broad Genomic Sampling Reveals a Smut Pathogenic Ancestry of the Fungal Clade Ustilaginomycotina.</title>
        <authorList>
            <person name="Kijpornyongpan T."/>
            <person name="Mondo S.J."/>
            <person name="Barry K."/>
            <person name="Sandor L."/>
            <person name="Lee J."/>
            <person name="Lipzen A."/>
            <person name="Pangilinan J."/>
            <person name="LaButti K."/>
            <person name="Hainaut M."/>
            <person name="Henrissat B."/>
            <person name="Grigoriev I.V."/>
            <person name="Spatafora J.W."/>
            <person name="Aime M.C."/>
        </authorList>
    </citation>
    <scope>NUCLEOTIDE SEQUENCE [LARGE SCALE GENOMIC DNA]</scope>
    <source>
        <strain evidence="1 2">MCA 4198</strain>
    </source>
</reference>
<name>A0A316YSW6_9BASI</name>
<dbReference type="AlphaFoldDB" id="A0A316YSW6"/>
<proteinExistence type="predicted"/>
<organism evidence="1 2">
    <name type="scientific">Acaromyces ingoldii</name>
    <dbReference type="NCBI Taxonomy" id="215250"/>
    <lineage>
        <taxon>Eukaryota</taxon>
        <taxon>Fungi</taxon>
        <taxon>Dikarya</taxon>
        <taxon>Basidiomycota</taxon>
        <taxon>Ustilaginomycotina</taxon>
        <taxon>Exobasidiomycetes</taxon>
        <taxon>Exobasidiales</taxon>
        <taxon>Cryptobasidiaceae</taxon>
        <taxon>Acaromyces</taxon>
    </lineage>
</organism>
<dbReference type="GeneID" id="37043302"/>
<dbReference type="RefSeq" id="XP_025379587.1">
    <property type="nucleotide sequence ID" value="XM_025521386.1"/>
</dbReference>
<dbReference type="OrthoDB" id="10317543at2759"/>
<accession>A0A316YSW6</accession>
<evidence type="ECO:0000313" key="2">
    <source>
        <dbReference type="Proteomes" id="UP000245768"/>
    </source>
</evidence>
<sequence>MALNPPPYAATTSSSSLRLAVSQDVNLPGLVFSSASAYAQTQRPKMYARIPKKRDGWKADIVEVTEKQQTSPCYEVRREPLSRRIDFRDHEGVHNVMISHGLAGSRVMALEARDGQKLAWQVGAWSSCGNLDLVSQPSSYVLARYRGNVAQGVLEISPVPVSDSPPGQTQRINIGKEDKVDVEDEEEDKARLGKAAKRVDVAIGIAALVGGSFATPHGVAGLNARCGLSDEFVNLGRTLLTTTVTAQDHNQDESLRRKAEGLAARNRADWTKIDDPRPRPVPLDLVVASLVAVLCN</sequence>
<gene>
    <name evidence="1" type="ORF">FA10DRAFT_266160</name>
</gene>
<dbReference type="EMBL" id="KZ819635">
    <property type="protein sequence ID" value="PWN92389.1"/>
    <property type="molecule type" value="Genomic_DNA"/>
</dbReference>
<dbReference type="Proteomes" id="UP000245768">
    <property type="component" value="Unassembled WGS sequence"/>
</dbReference>
<dbReference type="InParanoid" id="A0A316YSW6"/>
<protein>
    <submittedName>
        <fullName evidence="1">Uncharacterized protein</fullName>
    </submittedName>
</protein>
<keyword evidence="2" id="KW-1185">Reference proteome</keyword>
<evidence type="ECO:0000313" key="1">
    <source>
        <dbReference type="EMBL" id="PWN92389.1"/>
    </source>
</evidence>